<name>A0A0H3U1X5_TRIHG</name>
<evidence type="ECO:0000256" key="7">
    <source>
        <dbReference type="RuleBase" id="RU003654"/>
    </source>
</evidence>
<dbReference type="GO" id="GO:0047498">
    <property type="term" value="F:calcium-dependent phospholipase A2 activity"/>
    <property type="evidence" value="ECO:0007669"/>
    <property type="project" value="TreeGrafter"/>
</dbReference>
<dbReference type="GO" id="GO:0006644">
    <property type="term" value="P:phospholipid metabolic process"/>
    <property type="evidence" value="ECO:0007669"/>
    <property type="project" value="InterPro"/>
</dbReference>
<comment type="similarity">
    <text evidence="7">Belongs to the phospholipase A2 family.</text>
</comment>
<evidence type="ECO:0000256" key="4">
    <source>
        <dbReference type="PIRSR" id="PIRSR601211-1"/>
    </source>
</evidence>
<dbReference type="PANTHER" id="PTHR11716">
    <property type="entry name" value="PHOSPHOLIPASE A2 FAMILY MEMBER"/>
    <property type="match status" value="1"/>
</dbReference>
<feature type="disulfide bond" evidence="6">
    <location>
        <begin position="59"/>
        <end position="110"/>
    </location>
</feature>
<keyword evidence="10" id="KW-0378">Hydrolase</keyword>
<feature type="signal peptide" evidence="8">
    <location>
        <begin position="1"/>
        <end position="16"/>
    </location>
</feature>
<dbReference type="GO" id="GO:0050482">
    <property type="term" value="P:arachidonate secretion"/>
    <property type="evidence" value="ECO:0007669"/>
    <property type="project" value="InterPro"/>
</dbReference>
<evidence type="ECO:0000256" key="1">
    <source>
        <dbReference type="ARBA" id="ARBA00004613"/>
    </source>
</evidence>
<sequence>MRTLWIMAVLLVGVEGHLIQFETLIMKVAGRSGMFSYSAYGCYCGWGGSGQPQDDTDRCCSIHNCCYGKVNGCSTKWDSYSYSIENGDIVCDEKHACKDVCECDKAVATCFRDNLDTYKKKYIFHSTSSCVKVSTPC</sequence>
<dbReference type="EC" id="3.1.1.4" evidence="10"/>
<feature type="domain" description="Phospholipase A2-like central" evidence="9">
    <location>
        <begin position="17"/>
        <end position="131"/>
    </location>
</feature>
<evidence type="ECO:0000256" key="2">
    <source>
        <dbReference type="ARBA" id="ARBA00022525"/>
    </source>
</evidence>
<dbReference type="InterPro" id="IPR036444">
    <property type="entry name" value="PLipase_A2_dom_sf"/>
</dbReference>
<keyword evidence="5" id="KW-0479">Metal-binding</keyword>
<evidence type="ECO:0000256" key="5">
    <source>
        <dbReference type="PIRSR" id="PIRSR601211-2"/>
    </source>
</evidence>
<feature type="binding site" evidence="5">
    <location>
        <position position="43"/>
    </location>
    <ligand>
        <name>Ca(2+)</name>
        <dbReference type="ChEBI" id="CHEBI:29108"/>
    </ligand>
</feature>
<proteinExistence type="inferred from homology"/>
<dbReference type="SMART" id="SM00085">
    <property type="entry name" value="PA2c"/>
    <property type="match status" value="1"/>
</dbReference>
<comment type="subcellular location">
    <subcellularLocation>
        <location evidence="1 8">Secreted</location>
    </subcellularLocation>
</comment>
<feature type="chain" id="PRO_5005118698" evidence="8">
    <location>
        <begin position="17"/>
        <end position="137"/>
    </location>
</feature>
<dbReference type="AlphaFoldDB" id="A0A0H3U1X5"/>
<feature type="disulfide bond" evidence="6">
    <location>
        <begin position="65"/>
        <end position="137"/>
    </location>
</feature>
<protein>
    <submittedName>
        <fullName evidence="10">Phospholipase A2</fullName>
        <ecNumber evidence="10">3.1.1.4</ecNumber>
    </submittedName>
</protein>
<dbReference type="GO" id="GO:0016042">
    <property type="term" value="P:lipid catabolic process"/>
    <property type="evidence" value="ECO:0007669"/>
    <property type="project" value="InterPro"/>
</dbReference>
<dbReference type="CDD" id="cd00125">
    <property type="entry name" value="PLA2c"/>
    <property type="match status" value="1"/>
</dbReference>
<dbReference type="SUPFAM" id="SSF48619">
    <property type="entry name" value="Phospholipase A2, PLA2"/>
    <property type="match status" value="1"/>
</dbReference>
<dbReference type="GO" id="GO:0005543">
    <property type="term" value="F:phospholipid binding"/>
    <property type="evidence" value="ECO:0007669"/>
    <property type="project" value="TreeGrafter"/>
</dbReference>
<dbReference type="PRINTS" id="PR00389">
    <property type="entry name" value="PHPHLIPASEA2"/>
</dbReference>
<dbReference type="Gene3D" id="1.20.90.10">
    <property type="entry name" value="Phospholipase A2 domain"/>
    <property type="match status" value="1"/>
</dbReference>
<reference evidence="10" key="1">
    <citation type="submission" date="2013-03" db="EMBL/GenBank/DDBJ databases">
        <title>The importance of being genomic: the evolution of the viper venom phospholipase A2 toxin subfamily revisited.</title>
        <authorList>
            <person name="Malhotra A."/>
            <person name="Creer S."/>
            <person name="Thorpe R.S."/>
            <person name="Harris J.B."/>
            <person name="Stocklin R."/>
            <person name="Favreau P."/>
        </authorList>
    </citation>
    <scope>NUCLEOTIDE SEQUENCE</scope>
    <source>
        <strain evidence="10">B33_B9</strain>
    </source>
</reference>
<dbReference type="InterPro" id="IPR001211">
    <property type="entry name" value="PLA2"/>
</dbReference>
<dbReference type="PANTHER" id="PTHR11716:SF9">
    <property type="entry name" value="PHOSPHOLIPASE A2, MEMBRANE ASSOCIATED"/>
    <property type="match status" value="1"/>
</dbReference>
<feature type="active site" evidence="4">
    <location>
        <position position="104"/>
    </location>
</feature>
<organism evidence="10">
    <name type="scientific">Trimeresurus hageni</name>
    <name type="common">Hagen's pit viper</name>
    <name type="synonym">Parias hageni</name>
    <dbReference type="NCBI Taxonomy" id="109782"/>
    <lineage>
        <taxon>Eukaryota</taxon>
        <taxon>Metazoa</taxon>
        <taxon>Chordata</taxon>
        <taxon>Craniata</taxon>
        <taxon>Vertebrata</taxon>
        <taxon>Euteleostomi</taxon>
        <taxon>Lepidosauria</taxon>
        <taxon>Squamata</taxon>
        <taxon>Bifurcata</taxon>
        <taxon>Unidentata</taxon>
        <taxon>Episquamata</taxon>
        <taxon>Toxicofera</taxon>
        <taxon>Serpentes</taxon>
        <taxon>Colubroidea</taxon>
        <taxon>Viperidae</taxon>
        <taxon>Crotalinae</taxon>
        <taxon>Trimeresurus</taxon>
    </lineage>
</organism>
<evidence type="ECO:0000259" key="9">
    <source>
        <dbReference type="SMART" id="SM00085"/>
    </source>
</evidence>
<evidence type="ECO:0000256" key="3">
    <source>
        <dbReference type="ARBA" id="ARBA00023157"/>
    </source>
</evidence>
<dbReference type="InterPro" id="IPR033112">
    <property type="entry name" value="PLA2_Asp_AS"/>
</dbReference>
<evidence type="ECO:0000256" key="6">
    <source>
        <dbReference type="PIRSR" id="PIRSR601211-3"/>
    </source>
</evidence>
<feature type="disulfide bond" evidence="6">
    <location>
        <begin position="44"/>
        <end position="60"/>
    </location>
</feature>
<accession>A0A0H3U1X5</accession>
<feature type="disulfide bond" evidence="6">
    <location>
        <begin position="73"/>
        <end position="97"/>
    </location>
</feature>
<feature type="disulfide bond" evidence="6">
    <location>
        <begin position="91"/>
        <end position="101"/>
    </location>
</feature>
<feature type="active site" evidence="4">
    <location>
        <position position="63"/>
    </location>
</feature>
<feature type="binding site" evidence="5">
    <location>
        <position position="47"/>
    </location>
    <ligand>
        <name>Ca(2+)</name>
        <dbReference type="ChEBI" id="CHEBI:29108"/>
    </ligand>
</feature>
<feature type="binding site" evidence="5">
    <location>
        <position position="45"/>
    </location>
    <ligand>
        <name>Ca(2+)</name>
        <dbReference type="ChEBI" id="CHEBI:29108"/>
    </ligand>
</feature>
<keyword evidence="5" id="KW-0106">Calcium</keyword>
<evidence type="ECO:0000313" key="10">
    <source>
        <dbReference type="EMBL" id="AHJ09533.1"/>
    </source>
</evidence>
<dbReference type="GO" id="GO:0005509">
    <property type="term" value="F:calcium ion binding"/>
    <property type="evidence" value="ECO:0007669"/>
    <property type="project" value="InterPro"/>
</dbReference>
<feature type="disulfide bond" evidence="6">
    <location>
        <begin position="66"/>
        <end position="103"/>
    </location>
</feature>
<dbReference type="Pfam" id="PF00068">
    <property type="entry name" value="Phospholip_A2_1"/>
    <property type="match status" value="1"/>
</dbReference>
<dbReference type="InterPro" id="IPR016090">
    <property type="entry name" value="PLA2-like_dom"/>
</dbReference>
<dbReference type="FunFam" id="1.20.90.10:FF:000001">
    <property type="entry name" value="Basic phospholipase A2 homolog"/>
    <property type="match status" value="1"/>
</dbReference>
<dbReference type="GO" id="GO:0042130">
    <property type="term" value="P:negative regulation of T cell proliferation"/>
    <property type="evidence" value="ECO:0007669"/>
    <property type="project" value="TreeGrafter"/>
</dbReference>
<dbReference type="EMBL" id="KC796253">
    <property type="protein sequence ID" value="AHJ09533.1"/>
    <property type="molecule type" value="Genomic_DNA"/>
</dbReference>
<keyword evidence="2 8" id="KW-0964">Secreted</keyword>
<comment type="cofactor">
    <cofactor evidence="5">
        <name>Ca(2+)</name>
        <dbReference type="ChEBI" id="CHEBI:29108"/>
    </cofactor>
    <text evidence="5">Binds 1 Ca(2+) ion per subunit.</text>
</comment>
<dbReference type="InterPro" id="IPR033113">
    <property type="entry name" value="PLA2_histidine"/>
</dbReference>
<dbReference type="PROSITE" id="PS00118">
    <property type="entry name" value="PA2_HIS"/>
    <property type="match status" value="1"/>
</dbReference>
<keyword evidence="8" id="KW-0732">Signal</keyword>
<dbReference type="GO" id="GO:0005576">
    <property type="term" value="C:extracellular region"/>
    <property type="evidence" value="ECO:0007669"/>
    <property type="project" value="UniProtKB-SubCell"/>
</dbReference>
<evidence type="ECO:0000256" key="8">
    <source>
        <dbReference type="RuleBase" id="RU361236"/>
    </source>
</evidence>
<keyword evidence="3 6" id="KW-1015">Disulfide bond</keyword>
<dbReference type="PROSITE" id="PS00119">
    <property type="entry name" value="PA2_ASP"/>
    <property type="match status" value="1"/>
</dbReference>